<accession>A0ABQ0AK06</accession>
<keyword evidence="1" id="KW-0812">Transmembrane</keyword>
<protein>
    <submittedName>
        <fullName evidence="2">Uncharacterized protein</fullName>
    </submittedName>
</protein>
<evidence type="ECO:0000313" key="3">
    <source>
        <dbReference type="Proteomes" id="UP001441944"/>
    </source>
</evidence>
<proteinExistence type="predicted"/>
<dbReference type="RefSeq" id="WP_353398788.1">
    <property type="nucleotide sequence ID" value="NZ_BAABWU010000005.1"/>
</dbReference>
<comment type="caution">
    <text evidence="2">The sequence shown here is derived from an EMBL/GenBank/DDBJ whole genome shotgun (WGS) entry which is preliminary data.</text>
</comment>
<evidence type="ECO:0000313" key="2">
    <source>
        <dbReference type="EMBL" id="GAA6196200.1"/>
    </source>
</evidence>
<keyword evidence="1" id="KW-1133">Transmembrane helix</keyword>
<keyword evidence="1" id="KW-0472">Membrane</keyword>
<organism evidence="2 3">
    <name type="scientific">Pseudophaeobacter arcticus</name>
    <dbReference type="NCBI Taxonomy" id="385492"/>
    <lineage>
        <taxon>Bacteria</taxon>
        <taxon>Pseudomonadati</taxon>
        <taxon>Pseudomonadota</taxon>
        <taxon>Alphaproteobacteria</taxon>
        <taxon>Rhodobacterales</taxon>
        <taxon>Paracoccaceae</taxon>
        <taxon>Pseudophaeobacter</taxon>
    </lineage>
</organism>
<keyword evidence="3" id="KW-1185">Reference proteome</keyword>
<gene>
    <name evidence="2" type="ORF">NBRC116598_16440</name>
</gene>
<dbReference type="EMBL" id="BAABWU010000005">
    <property type="protein sequence ID" value="GAA6196200.1"/>
    <property type="molecule type" value="Genomic_DNA"/>
</dbReference>
<dbReference type="Proteomes" id="UP001441944">
    <property type="component" value="Unassembled WGS sequence"/>
</dbReference>
<sequence length="92" mass="9827">MQIDLLKSPVLHILSGLATGLLMSGVSIASLPFPLVLSATAGACLALALISRATLKRQWYNLSILRGLLTGRSNIPRERVQALFMGPLCRGL</sequence>
<name>A0ABQ0AK06_9RHOB</name>
<evidence type="ECO:0000256" key="1">
    <source>
        <dbReference type="SAM" id="Phobius"/>
    </source>
</evidence>
<reference evidence="2 3" key="1">
    <citation type="submission" date="2024-04" db="EMBL/GenBank/DDBJ databases">
        <title>Draft genome sequence of Pseudophaeobacter arcticus NBRC 116598.</title>
        <authorList>
            <person name="Miyakawa T."/>
            <person name="Kusuya Y."/>
            <person name="Miura T."/>
        </authorList>
    </citation>
    <scope>NUCLEOTIDE SEQUENCE [LARGE SCALE GENOMIC DNA]</scope>
    <source>
        <strain evidence="2 3">SU-CL00105</strain>
    </source>
</reference>
<feature type="transmembrane region" description="Helical" evidence="1">
    <location>
        <begin position="35"/>
        <end position="55"/>
    </location>
</feature>